<proteinExistence type="predicted"/>
<protein>
    <recommendedName>
        <fullName evidence="3">Aminoglycoside adenylyltransferase</fullName>
    </recommendedName>
</protein>
<name>A0A2A4HWG1_9SPHN</name>
<organism evidence="1 2">
    <name type="scientific">Sphingomonas ginsenosidimutans</name>
    <dbReference type="NCBI Taxonomy" id="862134"/>
    <lineage>
        <taxon>Bacteria</taxon>
        <taxon>Pseudomonadati</taxon>
        <taxon>Pseudomonadota</taxon>
        <taxon>Alphaproteobacteria</taxon>
        <taxon>Sphingomonadales</taxon>
        <taxon>Sphingomonadaceae</taxon>
        <taxon>Sphingomonas</taxon>
    </lineage>
</organism>
<keyword evidence="2" id="KW-1185">Reference proteome</keyword>
<dbReference type="SUPFAM" id="SSF81301">
    <property type="entry name" value="Nucleotidyltransferase"/>
    <property type="match status" value="1"/>
</dbReference>
<evidence type="ECO:0008006" key="3">
    <source>
        <dbReference type="Google" id="ProtNLM"/>
    </source>
</evidence>
<gene>
    <name evidence="1" type="ORF">COA17_14305</name>
</gene>
<dbReference type="Proteomes" id="UP000218784">
    <property type="component" value="Unassembled WGS sequence"/>
</dbReference>
<dbReference type="InterPro" id="IPR043519">
    <property type="entry name" value="NT_sf"/>
</dbReference>
<evidence type="ECO:0000313" key="2">
    <source>
        <dbReference type="Proteomes" id="UP000218784"/>
    </source>
</evidence>
<dbReference type="AlphaFoldDB" id="A0A2A4HWG1"/>
<evidence type="ECO:0000313" key="1">
    <source>
        <dbReference type="EMBL" id="PCG08229.1"/>
    </source>
</evidence>
<dbReference type="EMBL" id="NWVD01000007">
    <property type="protein sequence ID" value="PCG08229.1"/>
    <property type="molecule type" value="Genomic_DNA"/>
</dbReference>
<accession>A0A2A4HWG1</accession>
<sequence>MLDATLARVAAAMAQAGARDHWWIIGSAAVVLHGVDTSVADVDLLLSPADAERLLAVWPGAVATGTASERFRSHPYARLDGAPLPVEIMAGLEVCVDGMWQAVRPVTRAARGEVFVPGRAEMVDILQMFGREKDLRRAAALVR</sequence>
<dbReference type="Gene3D" id="3.30.460.40">
    <property type="match status" value="1"/>
</dbReference>
<comment type="caution">
    <text evidence="1">The sequence shown here is derived from an EMBL/GenBank/DDBJ whole genome shotgun (WGS) entry which is preliminary data.</text>
</comment>
<dbReference type="RefSeq" id="WP_096613357.1">
    <property type="nucleotide sequence ID" value="NZ_NWVD01000007.1"/>
</dbReference>
<reference evidence="1 2" key="1">
    <citation type="submission" date="2017-09" db="EMBL/GenBank/DDBJ databases">
        <title>Sphingomonas ginsenosidimutans KACC 14949, whole genome shotgun sequence.</title>
        <authorList>
            <person name="Feng G."/>
            <person name="Zhu H."/>
        </authorList>
    </citation>
    <scope>NUCLEOTIDE SEQUENCE [LARGE SCALE GENOMIC DNA]</scope>
    <source>
        <strain evidence="1 2">KACC 14949</strain>
    </source>
</reference>